<comment type="caution">
    <text evidence="3">The sequence shown here is derived from an EMBL/GenBank/DDBJ whole genome shotgun (WGS) entry which is preliminary data.</text>
</comment>
<name>A0A4C1SIY0_EUMVA</name>
<dbReference type="Pfam" id="PF16012">
    <property type="entry name" value="DUF4780"/>
    <property type="match status" value="1"/>
</dbReference>
<protein>
    <recommendedName>
        <fullName evidence="2">DUF4780 domain-containing protein</fullName>
    </recommendedName>
</protein>
<accession>A0A4C1SIY0</accession>
<dbReference type="Proteomes" id="UP000299102">
    <property type="component" value="Unassembled WGS sequence"/>
</dbReference>
<keyword evidence="4" id="KW-1185">Reference proteome</keyword>
<evidence type="ECO:0000313" key="4">
    <source>
        <dbReference type="Proteomes" id="UP000299102"/>
    </source>
</evidence>
<dbReference type="EMBL" id="BGZK01003440">
    <property type="protein sequence ID" value="GBP01327.1"/>
    <property type="molecule type" value="Genomic_DNA"/>
</dbReference>
<reference evidence="3 4" key="1">
    <citation type="journal article" date="2019" name="Commun. Biol.">
        <title>The bagworm genome reveals a unique fibroin gene that provides high tensile strength.</title>
        <authorList>
            <person name="Kono N."/>
            <person name="Nakamura H."/>
            <person name="Ohtoshi R."/>
            <person name="Tomita M."/>
            <person name="Numata K."/>
            <person name="Arakawa K."/>
        </authorList>
    </citation>
    <scope>NUCLEOTIDE SEQUENCE [LARGE SCALE GENOMIC DNA]</scope>
</reference>
<dbReference type="AlphaFoldDB" id="A0A4C1SIY0"/>
<gene>
    <name evidence="3" type="ORF">EVAR_66463_1</name>
</gene>
<proteinExistence type="predicted"/>
<organism evidence="3 4">
    <name type="scientific">Eumeta variegata</name>
    <name type="common">Bagworm moth</name>
    <name type="synonym">Eumeta japonica</name>
    <dbReference type="NCBI Taxonomy" id="151549"/>
    <lineage>
        <taxon>Eukaryota</taxon>
        <taxon>Metazoa</taxon>
        <taxon>Ecdysozoa</taxon>
        <taxon>Arthropoda</taxon>
        <taxon>Hexapoda</taxon>
        <taxon>Insecta</taxon>
        <taxon>Pterygota</taxon>
        <taxon>Neoptera</taxon>
        <taxon>Endopterygota</taxon>
        <taxon>Lepidoptera</taxon>
        <taxon>Glossata</taxon>
        <taxon>Ditrysia</taxon>
        <taxon>Tineoidea</taxon>
        <taxon>Psychidae</taxon>
        <taxon>Oiketicinae</taxon>
        <taxon>Eumeta</taxon>
    </lineage>
</organism>
<evidence type="ECO:0000259" key="2">
    <source>
        <dbReference type="Pfam" id="PF16012"/>
    </source>
</evidence>
<feature type="region of interest" description="Disordered" evidence="1">
    <location>
        <begin position="131"/>
        <end position="181"/>
    </location>
</feature>
<feature type="domain" description="DUF4780" evidence="2">
    <location>
        <begin position="238"/>
        <end position="358"/>
    </location>
</feature>
<dbReference type="InterPro" id="IPR031961">
    <property type="entry name" value="DUF4780"/>
</dbReference>
<evidence type="ECO:0000256" key="1">
    <source>
        <dbReference type="SAM" id="MobiDB-lite"/>
    </source>
</evidence>
<dbReference type="OrthoDB" id="7430688at2759"/>
<sequence length="364" mass="38319">MDSEHNLQDCTPSKVHIEAISGLEKLSLVEGASGSTTSHITQMDCDRVAVGASGPTDTAGDVEASLSQLSVGGASISSAQERLLLLESVQDCTPLWRRLQLGKAVQQGETVGAGRRRLKALIARGIPLETARSLAQKPSSGTGTGQKTPKRSRSDSRTPTSDAKPTKRFETAGSLASGTGAMAPNSLQVMSAGGASLEVGKECGGAVVTDPAREAAAQGTSQVPSPNPTLAETVVAKKVGITPHNFPEVIWTSEEIKAVQKCILDRVYEARLGPVKPRFAGCSFKPGWLTINCLDDATVSWLRESVPALKPWEGAVLRVLDEADVPKAKILIGYFSGSTSWTNDRILGQIEAQNSGIRLKVADP</sequence>
<evidence type="ECO:0000313" key="3">
    <source>
        <dbReference type="EMBL" id="GBP01327.1"/>
    </source>
</evidence>